<dbReference type="Pfam" id="PF01071">
    <property type="entry name" value="GARS_A"/>
    <property type="match status" value="1"/>
</dbReference>
<name>A0ABP7URP9_9FLAO</name>
<dbReference type="EMBL" id="BAABCS010000016">
    <property type="protein sequence ID" value="GAA4051002.1"/>
    <property type="molecule type" value="Genomic_DNA"/>
</dbReference>
<comment type="caution">
    <text evidence="13">The sequence shown here is derived from an EMBL/GenBank/DDBJ whole genome shotgun (WGS) entry which is preliminary data.</text>
</comment>
<protein>
    <recommendedName>
        <fullName evidence="2 10">Phosphoribosylamine--glycine ligase</fullName>
        <ecNumber evidence="2 10">6.3.4.13</ecNumber>
    </recommendedName>
    <alternativeName>
        <fullName evidence="10">GARS</fullName>
    </alternativeName>
    <alternativeName>
        <fullName evidence="8 10">Glycinamide ribonucleotide synthetase</fullName>
    </alternativeName>
    <alternativeName>
        <fullName evidence="9 10">Phosphoribosylglycinamide synthetase</fullName>
    </alternativeName>
</protein>
<dbReference type="Pfam" id="PF02844">
    <property type="entry name" value="GARS_N"/>
    <property type="match status" value="1"/>
</dbReference>
<gene>
    <name evidence="10 13" type="primary">purD</name>
    <name evidence="13" type="ORF">GCM10022388_16350</name>
</gene>
<dbReference type="Gene3D" id="3.30.1490.20">
    <property type="entry name" value="ATP-grasp fold, A domain"/>
    <property type="match status" value="1"/>
</dbReference>
<dbReference type="NCBIfam" id="TIGR00877">
    <property type="entry name" value="purD"/>
    <property type="match status" value="1"/>
</dbReference>
<evidence type="ECO:0000259" key="12">
    <source>
        <dbReference type="PROSITE" id="PS50975"/>
    </source>
</evidence>
<dbReference type="InterPro" id="IPR011054">
    <property type="entry name" value="Rudment_hybrid_motif"/>
</dbReference>
<evidence type="ECO:0000256" key="6">
    <source>
        <dbReference type="ARBA" id="ARBA00022840"/>
    </source>
</evidence>
<dbReference type="InterPro" id="IPR037123">
    <property type="entry name" value="PRibGlycinamide_synth_C_sf"/>
</dbReference>
<dbReference type="PANTHER" id="PTHR43472:SF1">
    <property type="entry name" value="PHOSPHORIBOSYLAMINE--GLYCINE LIGASE, CHLOROPLASTIC"/>
    <property type="match status" value="1"/>
</dbReference>
<evidence type="ECO:0000256" key="3">
    <source>
        <dbReference type="ARBA" id="ARBA00022598"/>
    </source>
</evidence>
<dbReference type="HAMAP" id="MF_00138">
    <property type="entry name" value="GARS"/>
    <property type="match status" value="1"/>
</dbReference>
<reference evidence="14" key="1">
    <citation type="journal article" date="2019" name="Int. J. Syst. Evol. Microbiol.">
        <title>The Global Catalogue of Microorganisms (GCM) 10K type strain sequencing project: providing services to taxonomists for standard genome sequencing and annotation.</title>
        <authorList>
            <consortium name="The Broad Institute Genomics Platform"/>
            <consortium name="The Broad Institute Genome Sequencing Center for Infectious Disease"/>
            <person name="Wu L."/>
            <person name="Ma J."/>
        </authorList>
    </citation>
    <scope>NUCLEOTIDE SEQUENCE [LARGE SCALE GENOMIC DNA]</scope>
    <source>
        <strain evidence="14">JCM 17068</strain>
    </source>
</reference>
<dbReference type="Gene3D" id="3.30.470.20">
    <property type="entry name" value="ATP-grasp fold, B domain"/>
    <property type="match status" value="1"/>
</dbReference>
<comment type="catalytic activity">
    <reaction evidence="10">
        <text>5-phospho-beta-D-ribosylamine + glycine + ATP = N(1)-(5-phospho-beta-D-ribosyl)glycinamide + ADP + phosphate + H(+)</text>
        <dbReference type="Rhea" id="RHEA:17453"/>
        <dbReference type="ChEBI" id="CHEBI:15378"/>
        <dbReference type="ChEBI" id="CHEBI:30616"/>
        <dbReference type="ChEBI" id="CHEBI:43474"/>
        <dbReference type="ChEBI" id="CHEBI:57305"/>
        <dbReference type="ChEBI" id="CHEBI:58681"/>
        <dbReference type="ChEBI" id="CHEBI:143788"/>
        <dbReference type="ChEBI" id="CHEBI:456216"/>
        <dbReference type="EC" id="6.3.4.13"/>
    </reaction>
</comment>
<dbReference type="EC" id="6.3.4.13" evidence="2 10"/>
<dbReference type="PROSITE" id="PS50975">
    <property type="entry name" value="ATP_GRASP"/>
    <property type="match status" value="1"/>
</dbReference>
<dbReference type="SMART" id="SM01209">
    <property type="entry name" value="GARS_A"/>
    <property type="match status" value="1"/>
</dbReference>
<proteinExistence type="inferred from homology"/>
<keyword evidence="3 10" id="KW-0436">Ligase</keyword>
<evidence type="ECO:0000256" key="11">
    <source>
        <dbReference type="PROSITE-ProRule" id="PRU00409"/>
    </source>
</evidence>
<dbReference type="InterPro" id="IPR016185">
    <property type="entry name" value="PreATP-grasp_dom_sf"/>
</dbReference>
<accession>A0ABP7URP9</accession>
<keyword evidence="4 11" id="KW-0547">Nucleotide-binding</keyword>
<dbReference type="InterPro" id="IPR020561">
    <property type="entry name" value="PRibGlycinamid_synth_ATP-grasp"/>
</dbReference>
<dbReference type="SUPFAM" id="SSF56059">
    <property type="entry name" value="Glutathione synthetase ATP-binding domain-like"/>
    <property type="match status" value="1"/>
</dbReference>
<dbReference type="Gene3D" id="3.90.600.10">
    <property type="entry name" value="Phosphoribosylglycinamide synthetase, C-terminal domain"/>
    <property type="match status" value="1"/>
</dbReference>
<evidence type="ECO:0000256" key="4">
    <source>
        <dbReference type="ARBA" id="ARBA00022741"/>
    </source>
</evidence>
<organism evidence="13 14">
    <name type="scientific">Flavobacterium chungnamense</name>
    <dbReference type="NCBI Taxonomy" id="706182"/>
    <lineage>
        <taxon>Bacteria</taxon>
        <taxon>Pseudomonadati</taxon>
        <taxon>Bacteroidota</taxon>
        <taxon>Flavobacteriia</taxon>
        <taxon>Flavobacteriales</taxon>
        <taxon>Flavobacteriaceae</taxon>
        <taxon>Flavobacterium</taxon>
    </lineage>
</organism>
<evidence type="ECO:0000313" key="13">
    <source>
        <dbReference type="EMBL" id="GAA4051002.1"/>
    </source>
</evidence>
<evidence type="ECO:0000256" key="7">
    <source>
        <dbReference type="ARBA" id="ARBA00038345"/>
    </source>
</evidence>
<dbReference type="Proteomes" id="UP001500426">
    <property type="component" value="Unassembled WGS sequence"/>
</dbReference>
<feature type="domain" description="ATP-grasp" evidence="12">
    <location>
        <begin position="111"/>
        <end position="319"/>
    </location>
</feature>
<evidence type="ECO:0000256" key="8">
    <source>
        <dbReference type="ARBA" id="ARBA00042242"/>
    </source>
</evidence>
<dbReference type="Gene3D" id="3.40.50.20">
    <property type="match status" value="1"/>
</dbReference>
<sequence>MTILLLGSGGREHALAWKMLQSDKCSKLFVAPGNAGTSQIAINVSLNILDFEAIKAFSLQEKVDMVVVGPEDPLVHGIYDFFKNDSQLNHIPVIGPSKAGAQLEGSKEFAKEFLIKHKIPTAAYDSFTKETVEKGCHFLETLQPPYVLKADGLAAGKGVLIIQDLEEAKTELRNMLVHEKFGSASAKVVIEEFLDGIELSCFVLTDGKNYKILPTAKDYKRIGEGDTGLNTGGMGAVSPVPFADAVLLEKIETRIVKPTIAGLQSDGIEYKGFVFIGLINVKGEPIVIEYNVRMGDPETEVVIPRLKSDLVELFKAVGNQTLNEVSLEIDERSATTIMVVSGGYPEDYGKGFEITGLENIEDSIAFHAGTKLENGKVVTNGGRVIAVTSFGESFQEAIKKSYQNIDKLHFDKMYFRKDIGFDLL</sequence>
<dbReference type="RefSeq" id="WP_345093409.1">
    <property type="nucleotide sequence ID" value="NZ_BAABCS010000016.1"/>
</dbReference>
<keyword evidence="14" id="KW-1185">Reference proteome</keyword>
<dbReference type="InterPro" id="IPR020560">
    <property type="entry name" value="PRibGlycinamide_synth_C-dom"/>
</dbReference>
<dbReference type="InterPro" id="IPR013815">
    <property type="entry name" value="ATP_grasp_subdomain_1"/>
</dbReference>
<keyword evidence="5 10" id="KW-0658">Purine biosynthesis</keyword>
<evidence type="ECO:0000256" key="2">
    <source>
        <dbReference type="ARBA" id="ARBA00013255"/>
    </source>
</evidence>
<evidence type="ECO:0000256" key="9">
    <source>
        <dbReference type="ARBA" id="ARBA00042864"/>
    </source>
</evidence>
<evidence type="ECO:0000256" key="1">
    <source>
        <dbReference type="ARBA" id="ARBA00005174"/>
    </source>
</evidence>
<dbReference type="SUPFAM" id="SSF51246">
    <property type="entry name" value="Rudiment single hybrid motif"/>
    <property type="match status" value="1"/>
</dbReference>
<dbReference type="PANTHER" id="PTHR43472">
    <property type="entry name" value="PHOSPHORIBOSYLAMINE--GLYCINE LIGASE"/>
    <property type="match status" value="1"/>
</dbReference>
<comment type="similarity">
    <text evidence="7 10">Belongs to the GARS family.</text>
</comment>
<keyword evidence="6 11" id="KW-0067">ATP-binding</keyword>
<evidence type="ECO:0000313" key="14">
    <source>
        <dbReference type="Proteomes" id="UP001500426"/>
    </source>
</evidence>
<dbReference type="InterPro" id="IPR000115">
    <property type="entry name" value="PRibGlycinamide_synth"/>
</dbReference>
<dbReference type="InterPro" id="IPR011761">
    <property type="entry name" value="ATP-grasp"/>
</dbReference>
<comment type="pathway">
    <text evidence="1 10">Purine metabolism; IMP biosynthesis via de novo pathway; N(1)-(5-phospho-D-ribosyl)glycinamide from 5-phospho-alpha-D-ribose 1-diphosphate: step 2/2.</text>
</comment>
<dbReference type="GO" id="GO:0016874">
    <property type="term" value="F:ligase activity"/>
    <property type="evidence" value="ECO:0007669"/>
    <property type="project" value="UniProtKB-KW"/>
</dbReference>
<dbReference type="SUPFAM" id="SSF52440">
    <property type="entry name" value="PreATP-grasp domain"/>
    <property type="match status" value="1"/>
</dbReference>
<evidence type="ECO:0000256" key="10">
    <source>
        <dbReference type="HAMAP-Rule" id="MF_00138"/>
    </source>
</evidence>
<evidence type="ECO:0000256" key="5">
    <source>
        <dbReference type="ARBA" id="ARBA00022755"/>
    </source>
</evidence>
<dbReference type="InterPro" id="IPR020562">
    <property type="entry name" value="PRibGlycinamide_synth_N"/>
</dbReference>
<dbReference type="Pfam" id="PF02843">
    <property type="entry name" value="GARS_C"/>
    <property type="match status" value="1"/>
</dbReference>
<dbReference type="SMART" id="SM01210">
    <property type="entry name" value="GARS_C"/>
    <property type="match status" value="1"/>
</dbReference>